<keyword evidence="2" id="KW-0131">Cell cycle</keyword>
<evidence type="ECO:0000256" key="1">
    <source>
        <dbReference type="SAM" id="MobiDB-lite"/>
    </source>
</evidence>
<dbReference type="GO" id="GO:0051301">
    <property type="term" value="P:cell division"/>
    <property type="evidence" value="ECO:0007669"/>
    <property type="project" value="UniProtKB-KW"/>
</dbReference>
<sequence>MIQPISGPPPGQPPGQGDNLPSGTGNQPLSSQQRTSLESLMTKVTSLTQQQKSRNCGRVSGTILVCREIHRCFRVTSLPLSIIWRNVCWPRKKAILPASF</sequence>
<feature type="region of interest" description="Disordered" evidence="1">
    <location>
        <begin position="1"/>
        <end position="35"/>
    </location>
</feature>
<gene>
    <name evidence="2" type="primary">div_3</name>
    <name evidence="2" type="ORF">NCTC8500_01713</name>
</gene>
<dbReference type="AlphaFoldDB" id="A0A377DP94"/>
<reference evidence="2 3" key="1">
    <citation type="submission" date="2018-06" db="EMBL/GenBank/DDBJ databases">
        <authorList>
            <consortium name="Pathogen Informatics"/>
            <person name="Doyle S."/>
        </authorList>
    </citation>
    <scope>NUCLEOTIDE SEQUENCE [LARGE SCALE GENOMIC DNA]</scope>
    <source>
        <strain evidence="2 3">NCTC8500</strain>
    </source>
</reference>
<proteinExistence type="predicted"/>
<organism evidence="2 3">
    <name type="scientific">Escherichia coli</name>
    <dbReference type="NCBI Taxonomy" id="562"/>
    <lineage>
        <taxon>Bacteria</taxon>
        <taxon>Pseudomonadati</taxon>
        <taxon>Pseudomonadota</taxon>
        <taxon>Gammaproteobacteria</taxon>
        <taxon>Enterobacterales</taxon>
        <taxon>Enterobacteriaceae</taxon>
        <taxon>Escherichia</taxon>
    </lineage>
</organism>
<dbReference type="EMBL" id="UGFG01000001">
    <property type="protein sequence ID" value="STM37954.1"/>
    <property type="molecule type" value="Genomic_DNA"/>
</dbReference>
<keyword evidence="2" id="KW-0132">Cell division</keyword>
<evidence type="ECO:0000313" key="3">
    <source>
        <dbReference type="Proteomes" id="UP000254429"/>
    </source>
</evidence>
<protein>
    <submittedName>
        <fullName evidence="2">Cell division protein</fullName>
    </submittedName>
</protein>
<feature type="compositionally biased region" description="Polar residues" evidence="1">
    <location>
        <begin position="19"/>
        <end position="35"/>
    </location>
</feature>
<name>A0A377DP94_ECOLX</name>
<feature type="compositionally biased region" description="Pro residues" evidence="1">
    <location>
        <begin position="1"/>
        <end position="13"/>
    </location>
</feature>
<evidence type="ECO:0000313" key="2">
    <source>
        <dbReference type="EMBL" id="STM37954.1"/>
    </source>
</evidence>
<dbReference type="Proteomes" id="UP000254429">
    <property type="component" value="Unassembled WGS sequence"/>
</dbReference>
<accession>A0A377DP94</accession>